<evidence type="ECO:0000313" key="2">
    <source>
        <dbReference type="EMBL" id="EED16406.1"/>
    </source>
</evidence>
<sequence length="355" mass="38604">MATVHGTTTEAFQALKQILQKNLDNGDEIGAAIYVSLDGKPVVDLWGGFADEKRTRPWTEDTIVNVWSTTKTVTSLAALILVDRGLLDLDAPVAKYWPEFAANGKEKILVRHVLSHTSGVSGWDQPFQYSDIYDLENSTARLAAQAPWWEPGTASGYHAVNYGHLVGEIVRRVSGKSLREFIKDEIARPLNADFSLGAPASEWHRVAEIIPPAPMDPAAFAKLDPQSVAVKTLSQGIDSGTLPNTSEFRRAEIGAVNGTTNAKALGLQADGTDLVAFVPARWGIGFGLSHPATTPYIPEGRVFFWFGWGGSFVIVDTESKLTITYVMNKMGEGIIGSPLSKEYIEAVYEIVKGLK</sequence>
<protein>
    <submittedName>
        <fullName evidence="2">Beta-lactamase</fullName>
    </submittedName>
</protein>
<dbReference type="Gene3D" id="3.40.710.10">
    <property type="entry name" value="DD-peptidase/beta-lactamase superfamily"/>
    <property type="match status" value="2"/>
</dbReference>
<dbReference type="eggNOG" id="ENOG502RZX2">
    <property type="taxonomic scope" value="Eukaryota"/>
</dbReference>
<feature type="domain" description="Beta-lactamase-related" evidence="1">
    <location>
        <begin position="16"/>
        <end position="332"/>
    </location>
</feature>
<gene>
    <name evidence="2" type="ORF">TSTA_014970</name>
</gene>
<evidence type="ECO:0000259" key="1">
    <source>
        <dbReference type="Pfam" id="PF00144"/>
    </source>
</evidence>
<reference evidence="3" key="2">
    <citation type="journal article" date="2015" name="Genome Announc.">
        <title>Genome sequence of the AIDS-associated pathogen Penicillium marneffei (ATCC18224) and its near taxonomic relative Talaromyces stipitatus (ATCC10500).</title>
        <authorList>
            <person name="Nierman W.C."/>
            <person name="Fedorova-Abrams N.D."/>
            <person name="Andrianopoulos A."/>
        </authorList>
    </citation>
    <scope>NUCLEOTIDE SEQUENCE [LARGE SCALE GENOMIC DNA]</scope>
    <source>
        <strain evidence="3">ATCC 10500 / CBS 375.48 / QM 6759 / NRRL 1006</strain>
    </source>
</reference>
<dbReference type="RefSeq" id="XP_002483641.1">
    <property type="nucleotide sequence ID" value="XM_002483596.1"/>
</dbReference>
<dbReference type="Proteomes" id="UP000001745">
    <property type="component" value="Unassembled WGS sequence"/>
</dbReference>
<name>B8MHS6_TALSN</name>
<dbReference type="GeneID" id="8106239"/>
<dbReference type="VEuPathDB" id="FungiDB:TSTA_014970"/>
<dbReference type="EMBL" id="EQ962656">
    <property type="protein sequence ID" value="EED16407.1"/>
    <property type="molecule type" value="Genomic_DNA"/>
</dbReference>
<dbReference type="InterPro" id="IPR012338">
    <property type="entry name" value="Beta-lactam/transpept-like"/>
</dbReference>
<dbReference type="EMBL" id="EQ962656">
    <property type="protein sequence ID" value="EED16406.1"/>
    <property type="molecule type" value="Genomic_DNA"/>
</dbReference>
<dbReference type="Pfam" id="PF00144">
    <property type="entry name" value="Beta-lactamase"/>
    <property type="match status" value="1"/>
</dbReference>
<dbReference type="MEROPS" id="S12.A11"/>
<proteinExistence type="predicted"/>
<dbReference type="OrthoDB" id="5946976at2759"/>
<dbReference type="STRING" id="441959.B8MHS6"/>
<evidence type="ECO:0000313" key="3">
    <source>
        <dbReference type="Proteomes" id="UP000001745"/>
    </source>
</evidence>
<dbReference type="PANTHER" id="PTHR43319:SF3">
    <property type="entry name" value="BETA-LACTAMASE-RELATED DOMAIN-CONTAINING PROTEIN"/>
    <property type="match status" value="1"/>
</dbReference>
<dbReference type="InParanoid" id="B8MHS6"/>
<keyword evidence="3" id="KW-1185">Reference proteome</keyword>
<reference evidence="2" key="1">
    <citation type="submission" date="2007-10" db="EMBL/GenBank/DDBJ databases">
        <authorList>
            <person name="Zhao H."/>
            <person name="Waite J.H."/>
        </authorList>
    </citation>
    <scope>NUCLEOTIDE SEQUENCE</scope>
    <source>
        <strain evidence="2">ATCC 10500</strain>
    </source>
</reference>
<dbReference type="OMA" id="TNKPEWR"/>
<dbReference type="PANTHER" id="PTHR43319">
    <property type="entry name" value="BETA-LACTAMASE-RELATED"/>
    <property type="match status" value="1"/>
</dbReference>
<dbReference type="SUPFAM" id="SSF56601">
    <property type="entry name" value="beta-lactamase/transpeptidase-like"/>
    <property type="match status" value="1"/>
</dbReference>
<dbReference type="InterPro" id="IPR001466">
    <property type="entry name" value="Beta-lactam-related"/>
</dbReference>
<dbReference type="HOGENOM" id="CLU_035614_3_0_1"/>
<dbReference type="InterPro" id="IPR052907">
    <property type="entry name" value="Beta-lactamase/esterase"/>
</dbReference>
<accession>B8MHS6</accession>
<dbReference type="AlphaFoldDB" id="B8MHS6"/>
<organism evidence="2 3">
    <name type="scientific">Talaromyces stipitatus (strain ATCC 10500 / CBS 375.48 / QM 6759 / NRRL 1006)</name>
    <name type="common">Penicillium stipitatum</name>
    <dbReference type="NCBI Taxonomy" id="441959"/>
    <lineage>
        <taxon>Eukaryota</taxon>
        <taxon>Fungi</taxon>
        <taxon>Dikarya</taxon>
        <taxon>Ascomycota</taxon>
        <taxon>Pezizomycotina</taxon>
        <taxon>Eurotiomycetes</taxon>
        <taxon>Eurotiomycetidae</taxon>
        <taxon>Eurotiales</taxon>
        <taxon>Trichocomaceae</taxon>
        <taxon>Talaromyces</taxon>
        <taxon>Talaromyces sect. Talaromyces</taxon>
    </lineage>
</organism>
<dbReference type="RefSeq" id="XP_002483640.1">
    <property type="nucleotide sequence ID" value="XM_002483595.1"/>
</dbReference>